<dbReference type="PROSITE" id="PS50110">
    <property type="entry name" value="RESPONSE_REGULATORY"/>
    <property type="match status" value="1"/>
</dbReference>
<dbReference type="CDD" id="cd01948">
    <property type="entry name" value="EAL"/>
    <property type="match status" value="1"/>
</dbReference>
<dbReference type="Gene3D" id="3.20.20.450">
    <property type="entry name" value="EAL domain"/>
    <property type="match status" value="1"/>
</dbReference>
<dbReference type="Gene3D" id="3.30.450.20">
    <property type="entry name" value="PAS domain"/>
    <property type="match status" value="1"/>
</dbReference>
<evidence type="ECO:0000259" key="2">
    <source>
        <dbReference type="PROSITE" id="PS50110"/>
    </source>
</evidence>
<dbReference type="GO" id="GO:0071111">
    <property type="term" value="F:cyclic-guanylate-specific phosphodiesterase activity"/>
    <property type="evidence" value="ECO:0007669"/>
    <property type="project" value="InterPro"/>
</dbReference>
<dbReference type="PANTHER" id="PTHR33121:SF79">
    <property type="entry name" value="CYCLIC DI-GMP PHOSPHODIESTERASE PDED-RELATED"/>
    <property type="match status" value="1"/>
</dbReference>
<feature type="modified residue" description="4-aspartylphosphate" evidence="1">
    <location>
        <position position="36"/>
    </location>
</feature>
<dbReference type="CDD" id="cd17574">
    <property type="entry name" value="REC_OmpR"/>
    <property type="match status" value="1"/>
</dbReference>
<dbReference type="Proteomes" id="UP000234329">
    <property type="component" value="Unassembled WGS sequence"/>
</dbReference>
<protein>
    <submittedName>
        <fullName evidence="5">Uncharacterized protein</fullName>
    </submittedName>
</protein>
<dbReference type="GO" id="GO:0000160">
    <property type="term" value="P:phosphorelay signal transduction system"/>
    <property type="evidence" value="ECO:0007669"/>
    <property type="project" value="InterPro"/>
</dbReference>
<dbReference type="SMART" id="SM00086">
    <property type="entry name" value="PAC"/>
    <property type="match status" value="1"/>
</dbReference>
<dbReference type="InterPro" id="IPR035965">
    <property type="entry name" value="PAS-like_dom_sf"/>
</dbReference>
<dbReference type="InterPro" id="IPR000014">
    <property type="entry name" value="PAS"/>
</dbReference>
<dbReference type="CDD" id="cd00130">
    <property type="entry name" value="PAS"/>
    <property type="match status" value="1"/>
</dbReference>
<dbReference type="SMART" id="SM00052">
    <property type="entry name" value="EAL"/>
    <property type="match status" value="1"/>
</dbReference>
<comment type="caution">
    <text evidence="5">The sequence shown here is derived from an EMBL/GenBank/DDBJ whole genome shotgun (WGS) entry which is preliminary data.</text>
</comment>
<evidence type="ECO:0000256" key="1">
    <source>
        <dbReference type="PROSITE-ProRule" id="PRU00169"/>
    </source>
</evidence>
<dbReference type="SUPFAM" id="SSF52172">
    <property type="entry name" value="CheY-like"/>
    <property type="match status" value="1"/>
</dbReference>
<feature type="domain" description="EAL" evidence="4">
    <location>
        <begin position="405"/>
        <end position="660"/>
    </location>
</feature>
<evidence type="ECO:0000259" key="3">
    <source>
        <dbReference type="PROSITE" id="PS50113"/>
    </source>
</evidence>
<dbReference type="InterPro" id="IPR011006">
    <property type="entry name" value="CheY-like_superfamily"/>
</dbReference>
<gene>
    <name evidence="5" type="ORF">B1757_05705</name>
</gene>
<evidence type="ECO:0000313" key="5">
    <source>
        <dbReference type="EMBL" id="PKY11280.1"/>
    </source>
</evidence>
<dbReference type="PROSITE" id="PS50883">
    <property type="entry name" value="EAL"/>
    <property type="match status" value="1"/>
</dbReference>
<dbReference type="Pfam" id="PF08447">
    <property type="entry name" value="PAS_3"/>
    <property type="match status" value="1"/>
</dbReference>
<organism evidence="5 6">
    <name type="scientific">Acidithiobacillus marinus</name>
    <dbReference type="NCBI Taxonomy" id="187490"/>
    <lineage>
        <taxon>Bacteria</taxon>
        <taxon>Pseudomonadati</taxon>
        <taxon>Pseudomonadota</taxon>
        <taxon>Acidithiobacillia</taxon>
        <taxon>Acidithiobacillales</taxon>
        <taxon>Acidithiobacillaceae</taxon>
        <taxon>Acidithiobacillus</taxon>
    </lineage>
</organism>
<dbReference type="InterPro" id="IPR001789">
    <property type="entry name" value="Sig_transdc_resp-reg_receiver"/>
</dbReference>
<dbReference type="InterPro" id="IPR050706">
    <property type="entry name" value="Cyclic-di-GMP_PDE-like"/>
</dbReference>
<dbReference type="AlphaFoldDB" id="A0A2I1DN23"/>
<dbReference type="InterPro" id="IPR013655">
    <property type="entry name" value="PAS_fold_3"/>
</dbReference>
<dbReference type="InterPro" id="IPR035919">
    <property type="entry name" value="EAL_sf"/>
</dbReference>
<accession>A0A2I1DN23</accession>
<dbReference type="Pfam" id="PF00563">
    <property type="entry name" value="EAL"/>
    <property type="match status" value="1"/>
</dbReference>
<keyword evidence="1" id="KW-0597">Phosphoprotein</keyword>
<dbReference type="Pfam" id="PF00072">
    <property type="entry name" value="Response_reg"/>
    <property type="match status" value="1"/>
</dbReference>
<name>A0A2I1DN23_9PROT</name>
<dbReference type="EMBL" id="MXAV01000020">
    <property type="protein sequence ID" value="PKY11280.1"/>
    <property type="molecule type" value="Genomic_DNA"/>
</dbReference>
<feature type="domain" description="PAC" evidence="3">
    <location>
        <begin position="192"/>
        <end position="244"/>
    </location>
</feature>
<dbReference type="InterPro" id="IPR001610">
    <property type="entry name" value="PAC"/>
</dbReference>
<dbReference type="Gene3D" id="3.40.50.2300">
    <property type="match status" value="1"/>
</dbReference>
<dbReference type="PROSITE" id="PS50113">
    <property type="entry name" value="PAC"/>
    <property type="match status" value="1"/>
</dbReference>
<dbReference type="InterPro" id="IPR000700">
    <property type="entry name" value="PAS-assoc_C"/>
</dbReference>
<dbReference type="InParanoid" id="A0A2I1DN23"/>
<proteinExistence type="predicted"/>
<dbReference type="SUPFAM" id="SSF141868">
    <property type="entry name" value="EAL domain-like"/>
    <property type="match status" value="1"/>
</dbReference>
<dbReference type="SUPFAM" id="SSF55785">
    <property type="entry name" value="PYP-like sensor domain (PAS domain)"/>
    <property type="match status" value="1"/>
</dbReference>
<dbReference type="PANTHER" id="PTHR33121">
    <property type="entry name" value="CYCLIC DI-GMP PHOSPHODIESTERASE PDEF"/>
    <property type="match status" value="1"/>
</dbReference>
<evidence type="ECO:0000259" key="4">
    <source>
        <dbReference type="PROSITE" id="PS50883"/>
    </source>
</evidence>
<reference evidence="5 6" key="1">
    <citation type="submission" date="2017-03" db="EMBL/GenBank/DDBJ databases">
        <title>Draft genime sequence of the acidophilic sulfur-oxidizing bacterium Acidithiobacillus sp. SH, isolated from seawater.</title>
        <authorList>
            <person name="Sharmin S."/>
            <person name="Tokuhisa M."/>
            <person name="Kanao T."/>
            <person name="Kamimura K."/>
        </authorList>
    </citation>
    <scope>NUCLEOTIDE SEQUENCE [LARGE SCALE GENOMIC DNA]</scope>
    <source>
        <strain evidence="5 6">SH</strain>
    </source>
</reference>
<keyword evidence="6" id="KW-1185">Reference proteome</keyword>
<evidence type="ECO:0000313" key="6">
    <source>
        <dbReference type="Proteomes" id="UP000234329"/>
    </source>
</evidence>
<dbReference type="SMART" id="SM00448">
    <property type="entry name" value="REC"/>
    <property type="match status" value="1"/>
</dbReference>
<sequence>MLRRLRNSGWSVMEAADGPSALTIIGQQTPSAILLDMGLPGMNGLEVLQQIRKNHTSLTLPVIMVTAFDEKDYLVQALADGANDFVNKPVDFSILKARLKAHLDLSATSQRFINLQARQELILRGAHDGIWELDVQSQQLRHSQRWLDLLQCHNNLKNMSIAQWIDRIHPQDQQHVEQFIHDFIANPTSDTLSLDYRIRREDGHYLWIHTRGAADSNPQGQLTYIAGTHTDISKDRYQHRVTGLANIEYLSDYWLSIQSLIPEHSISLLAILLDHNASTPDNRNHYRAFMTELGQFIHNKTPSVVQLGTGKDPNQLLIFIDKSDSDNQLPAAIEELICTLVDEIIHKYKNILTINYHCGFLNSGERLADFEDSCAAVFAAAEHAHQHRKHIQIFDKEMQNTFNKRKTIIQKMSGAITHKHIQPWLQPIIMNGTTLVGFEALARWEDADLGRIHPVDFLPLAEESGQLSMLTKTILDQALHILSTLIKQGTIHEQIYVSVNFEAEQLVDPQFENLLESTIDHHDLHPRHLSIELIESNWLDVNSALRERLEKLRTQGYKLVLDDFGTGYSSLSMLNQLPFSTLKIDQSFVRRMLSEHSTCALVKSIIAIGKALNLSIIAEGVETLEEEQFLLQSGVNITQGFFRGRPMAMDVLLKWLEDHPQGSIKEQALHR</sequence>
<dbReference type="InterPro" id="IPR001633">
    <property type="entry name" value="EAL_dom"/>
</dbReference>
<feature type="domain" description="Response regulatory" evidence="2">
    <location>
        <begin position="1"/>
        <end position="103"/>
    </location>
</feature>